<reference evidence="1" key="1">
    <citation type="journal article" date="2022" name="bioRxiv">
        <title>Sequencing and chromosome-scale assembly of the giantPleurodeles waltlgenome.</title>
        <authorList>
            <person name="Brown T."/>
            <person name="Elewa A."/>
            <person name="Iarovenko S."/>
            <person name="Subramanian E."/>
            <person name="Araus A.J."/>
            <person name="Petzold A."/>
            <person name="Susuki M."/>
            <person name="Suzuki K.-i.T."/>
            <person name="Hayashi T."/>
            <person name="Toyoda A."/>
            <person name="Oliveira C."/>
            <person name="Osipova E."/>
            <person name="Leigh N.D."/>
            <person name="Simon A."/>
            <person name="Yun M.H."/>
        </authorList>
    </citation>
    <scope>NUCLEOTIDE SEQUENCE</scope>
    <source>
        <strain evidence="1">20211129_DDA</strain>
        <tissue evidence="1">Liver</tissue>
    </source>
</reference>
<evidence type="ECO:0000313" key="1">
    <source>
        <dbReference type="EMBL" id="KAJ1184753.1"/>
    </source>
</evidence>
<protein>
    <submittedName>
        <fullName evidence="1">Uncharacterized protein</fullName>
    </submittedName>
</protein>
<accession>A0AAV7U7I2</accession>
<dbReference type="EMBL" id="JANPWB010000005">
    <property type="protein sequence ID" value="KAJ1184753.1"/>
    <property type="molecule type" value="Genomic_DNA"/>
</dbReference>
<dbReference type="Proteomes" id="UP001066276">
    <property type="component" value="Chromosome 3_1"/>
</dbReference>
<gene>
    <name evidence="1" type="ORF">NDU88_001556</name>
</gene>
<sequence length="90" mass="10206">MLYSPIHINDEFRSYYMTLYSKPPPVEVDALHGYLEGLHLRTLSVQDSEQLGVPVDVRESRLFFRLACNATSSAWFSVRSRSTPGNLVDG</sequence>
<name>A0AAV7U7I2_PLEWA</name>
<comment type="caution">
    <text evidence="1">The sequence shown here is derived from an EMBL/GenBank/DDBJ whole genome shotgun (WGS) entry which is preliminary data.</text>
</comment>
<keyword evidence="2" id="KW-1185">Reference proteome</keyword>
<evidence type="ECO:0000313" key="2">
    <source>
        <dbReference type="Proteomes" id="UP001066276"/>
    </source>
</evidence>
<proteinExistence type="predicted"/>
<dbReference type="AlphaFoldDB" id="A0AAV7U7I2"/>
<organism evidence="1 2">
    <name type="scientific">Pleurodeles waltl</name>
    <name type="common">Iberian ribbed newt</name>
    <dbReference type="NCBI Taxonomy" id="8319"/>
    <lineage>
        <taxon>Eukaryota</taxon>
        <taxon>Metazoa</taxon>
        <taxon>Chordata</taxon>
        <taxon>Craniata</taxon>
        <taxon>Vertebrata</taxon>
        <taxon>Euteleostomi</taxon>
        <taxon>Amphibia</taxon>
        <taxon>Batrachia</taxon>
        <taxon>Caudata</taxon>
        <taxon>Salamandroidea</taxon>
        <taxon>Salamandridae</taxon>
        <taxon>Pleurodelinae</taxon>
        <taxon>Pleurodeles</taxon>
    </lineage>
</organism>